<evidence type="ECO:0000313" key="5">
    <source>
        <dbReference type="Proteomes" id="UP000192601"/>
    </source>
</evidence>
<dbReference type="Proteomes" id="UP000192601">
    <property type="component" value="Unassembled WGS sequence"/>
</dbReference>
<dbReference type="STRING" id="1783.BST44_28500"/>
<comment type="caution">
    <text evidence="4">The sequence shown here is derived from an EMBL/GenBank/DDBJ whole genome shotgun (WGS) entry which is preliminary data.</text>
</comment>
<evidence type="ECO:0000256" key="2">
    <source>
        <dbReference type="SAM" id="Phobius"/>
    </source>
</evidence>
<feature type="transmembrane region" description="Helical" evidence="2">
    <location>
        <begin position="279"/>
        <end position="302"/>
    </location>
</feature>
<dbReference type="AlphaFoldDB" id="A0A1X0JRV3"/>
<protein>
    <recommendedName>
        <fullName evidence="3">DUF7159 domain-containing protein</fullName>
    </recommendedName>
</protein>
<accession>A0A1X0JRV3</accession>
<gene>
    <name evidence="4" type="ORF">BST44_28500</name>
</gene>
<evidence type="ECO:0000256" key="1">
    <source>
        <dbReference type="SAM" id="MobiDB-lite"/>
    </source>
</evidence>
<feature type="region of interest" description="Disordered" evidence="1">
    <location>
        <begin position="252"/>
        <end position="276"/>
    </location>
</feature>
<feature type="region of interest" description="Disordered" evidence="1">
    <location>
        <begin position="320"/>
        <end position="391"/>
    </location>
</feature>
<dbReference type="InterPro" id="IPR055583">
    <property type="entry name" value="DUF7159"/>
</dbReference>
<organism evidence="4 5">
    <name type="scientific">Mycobacterium scrofulaceum</name>
    <dbReference type="NCBI Taxonomy" id="1783"/>
    <lineage>
        <taxon>Bacteria</taxon>
        <taxon>Bacillati</taxon>
        <taxon>Actinomycetota</taxon>
        <taxon>Actinomycetes</taxon>
        <taxon>Mycobacteriales</taxon>
        <taxon>Mycobacteriaceae</taxon>
        <taxon>Mycobacterium</taxon>
    </lineage>
</organism>
<dbReference type="OrthoDB" id="4764597at2"/>
<dbReference type="Pfam" id="PF23717">
    <property type="entry name" value="DUF7159"/>
    <property type="match status" value="1"/>
</dbReference>
<dbReference type="RefSeq" id="WP_083180010.1">
    <property type="nucleotide sequence ID" value="NZ_MVIJ01000101.1"/>
</dbReference>
<proteinExistence type="predicted"/>
<evidence type="ECO:0000313" key="4">
    <source>
        <dbReference type="EMBL" id="ORB65420.1"/>
    </source>
</evidence>
<dbReference type="EMBL" id="MVIJ01000101">
    <property type="protein sequence ID" value="ORB65420.1"/>
    <property type="molecule type" value="Genomic_DNA"/>
</dbReference>
<keyword evidence="5" id="KW-1185">Reference proteome</keyword>
<reference evidence="4 5" key="1">
    <citation type="submission" date="2017-02" db="EMBL/GenBank/DDBJ databases">
        <title>The new phylogeny of genus Mycobacterium.</title>
        <authorList>
            <person name="Tortoli E."/>
            <person name="Trovato A."/>
            <person name="Cirillo D.M."/>
        </authorList>
    </citation>
    <scope>NUCLEOTIDE SEQUENCE [LARGE SCALE GENOMIC DNA]</scope>
    <source>
        <strain evidence="4 5">DSM 43992</strain>
    </source>
</reference>
<keyword evidence="2" id="KW-1133">Transmembrane helix</keyword>
<name>A0A1X0JRV3_MYCSC</name>
<keyword evidence="2" id="KW-0472">Membrane</keyword>
<feature type="domain" description="DUF7159" evidence="3">
    <location>
        <begin position="2"/>
        <end position="226"/>
    </location>
</feature>
<feature type="compositionally biased region" description="Pro residues" evidence="1">
    <location>
        <begin position="324"/>
        <end position="368"/>
    </location>
</feature>
<keyword evidence="2" id="KW-0812">Transmembrane</keyword>
<sequence length="391" mass="39521">MDVVLGVSMAPEAVRMVLVEGEAAGGVTVDQDGFSLANQPTAAAAADRVVAAIVGTRESAAQGGYQLKSSGVTWTDASEAAALRNALAARKIDNVILVSTVMAAAALAQAAGSATNCARTALLLIEPTTATLAVVDTVDGSVADVRRHPLPSSDEAALAKLTAMVSGAESMRARPDGLFLVGSDVDIPFIKPALEAVTSLSVTTPEEPEMALARGASLAAANARLGAPSTIAMPLAGDPSADGRDLAYSAEADSGVARTTAADRQSVARSHEQRSRKSVLAVVAATLVFVGGVVALALALAVDIRPHAHQRPDITQNVVAPANQAPPPANPAPPPANPAPPAKQAPPPATKQAPAPAPAPPSPQPAPGPSHGDQWDDWLQRHLGEHGIPIP</sequence>
<evidence type="ECO:0000259" key="3">
    <source>
        <dbReference type="Pfam" id="PF23717"/>
    </source>
</evidence>